<keyword evidence="4" id="KW-1185">Reference proteome</keyword>
<dbReference type="InterPro" id="IPR003115">
    <property type="entry name" value="ParB_N"/>
</dbReference>
<comment type="caution">
    <text evidence="3">The sequence shown here is derived from an EMBL/GenBank/DDBJ whole genome shotgun (WGS) entry which is preliminary data.</text>
</comment>
<protein>
    <submittedName>
        <fullName evidence="3">ParB-like nuclease family protein</fullName>
    </submittedName>
</protein>
<dbReference type="AlphaFoldDB" id="A0A4R2JIR7"/>
<accession>A0A4R2JIR7</accession>
<dbReference type="Proteomes" id="UP000295680">
    <property type="component" value="Unassembled WGS sequence"/>
</dbReference>
<evidence type="ECO:0000313" key="3">
    <source>
        <dbReference type="EMBL" id="TCO54025.1"/>
    </source>
</evidence>
<dbReference type="InterPro" id="IPR036086">
    <property type="entry name" value="ParB/Sulfiredoxin_sf"/>
</dbReference>
<evidence type="ECO:0000259" key="2">
    <source>
        <dbReference type="SMART" id="SM00470"/>
    </source>
</evidence>
<name>A0A4R2JIR7_9PSEU</name>
<feature type="compositionally biased region" description="Basic and acidic residues" evidence="1">
    <location>
        <begin position="152"/>
        <end position="161"/>
    </location>
</feature>
<sequence>MVAPDFDMMPLARMSIDSLLPADSPRLAGLDHAHVRVLAESPDELPPIIVHRSTGRVIDGMHRLQAAVLHGETEVAVRLYDGDEREAFVLAVQTNIVHGLPLSLADRNAAAARIVTLYPEWSDRAIASCVGLAPKTVGAVRRRSGELGSDPGVRRGLDGRKRPVSSLEGRLTASRLLRERPNASLREIAEAAGIAPSTAMDVRNRLASGQHPVPNRPRGAVNDSSLARPRNQGHERPKPSAKTLEAALRVVRTDPSLRFNAAGRLLLRWLGAYPPGPVEWNQVVGSVPSHCVDLVVDLARRNADLLHEFAKELEERQCDHNVHIEQSRREVNQSTEFQKRVR</sequence>
<dbReference type="SMART" id="SM00470">
    <property type="entry name" value="ParB"/>
    <property type="match status" value="1"/>
</dbReference>
<evidence type="ECO:0000256" key="1">
    <source>
        <dbReference type="SAM" id="MobiDB-lite"/>
    </source>
</evidence>
<reference evidence="3 4" key="1">
    <citation type="submission" date="2019-03" db="EMBL/GenBank/DDBJ databases">
        <title>Genomic Encyclopedia of Type Strains, Phase IV (KMG-IV): sequencing the most valuable type-strain genomes for metagenomic binning, comparative biology and taxonomic classification.</title>
        <authorList>
            <person name="Goeker M."/>
        </authorList>
    </citation>
    <scope>NUCLEOTIDE SEQUENCE [LARGE SCALE GENOMIC DNA]</scope>
    <source>
        <strain evidence="3 4">DSM 45934</strain>
    </source>
</reference>
<feature type="region of interest" description="Disordered" evidence="1">
    <location>
        <begin position="143"/>
        <end position="165"/>
    </location>
</feature>
<dbReference type="EMBL" id="SLWS01000009">
    <property type="protein sequence ID" value="TCO54025.1"/>
    <property type="molecule type" value="Genomic_DNA"/>
</dbReference>
<proteinExistence type="predicted"/>
<feature type="region of interest" description="Disordered" evidence="1">
    <location>
        <begin position="207"/>
        <end position="240"/>
    </location>
</feature>
<organism evidence="3 4">
    <name type="scientific">Actinocrispum wychmicini</name>
    <dbReference type="NCBI Taxonomy" id="1213861"/>
    <lineage>
        <taxon>Bacteria</taxon>
        <taxon>Bacillati</taxon>
        <taxon>Actinomycetota</taxon>
        <taxon>Actinomycetes</taxon>
        <taxon>Pseudonocardiales</taxon>
        <taxon>Pseudonocardiaceae</taxon>
        <taxon>Actinocrispum</taxon>
    </lineage>
</organism>
<gene>
    <name evidence="3" type="ORF">EV192_1095</name>
</gene>
<dbReference type="SUPFAM" id="SSF110849">
    <property type="entry name" value="ParB/Sulfiredoxin"/>
    <property type="match status" value="1"/>
</dbReference>
<evidence type="ECO:0000313" key="4">
    <source>
        <dbReference type="Proteomes" id="UP000295680"/>
    </source>
</evidence>
<feature type="domain" description="ParB-like N-terminal" evidence="2">
    <location>
        <begin position="12"/>
        <end position="96"/>
    </location>
</feature>
<dbReference type="Gene3D" id="3.90.1530.10">
    <property type="entry name" value="Conserved hypothetical protein from pyrococcus furiosus pfu- 392566-001, ParB domain"/>
    <property type="match status" value="1"/>
</dbReference>